<reference evidence="1" key="1">
    <citation type="submission" date="2021-01" db="EMBL/GenBank/DDBJ databases">
        <title>Deciphering the adaptive evolutionary patterns associated with biogeogrpahic diversity in the finger millet blast pathogen Magnaporthe oryzae in Eastern Africa.</title>
        <authorList>
            <person name="Onyema G."/>
            <person name="Shittu T.A."/>
            <person name="Dodsworth S."/>
            <person name="Devilliers S."/>
            <person name="Muthumeenakshi S."/>
            <person name="Sreenivasaprasad S."/>
        </authorList>
    </citation>
    <scope>NUCLEOTIDE SEQUENCE</scope>
    <source>
        <strain evidence="1">D15/s37</strain>
    </source>
</reference>
<protein>
    <submittedName>
        <fullName evidence="1">Uncharacterized protein</fullName>
    </submittedName>
</protein>
<comment type="caution">
    <text evidence="1">The sequence shown here is derived from an EMBL/GenBank/DDBJ whole genome shotgun (WGS) entry which is preliminary data.</text>
</comment>
<sequence>MHFFQNTTTLAQLTLKPTAKASKAAMNIACDILMEIAEKAAKLIPRLVDQAVKLSSEAVDGAKFLAEKVGENIPDAATQTAQDIPTNYGKAAAVILGTSGIAMVAAPAVLPLPALGAVGFSASRPIAGEFGYWGKTFRNGDKQSSIAAAAQSGLGSVVAPSLFATCQSAAMGGYGAATVFGLVQVVGGAMAVSAGTVIGRMNSWL</sequence>
<evidence type="ECO:0000313" key="1">
    <source>
        <dbReference type="EMBL" id="KAI6289922.1"/>
    </source>
</evidence>
<keyword evidence="2" id="KW-1185">Reference proteome</keyword>
<name>A0ABQ8N217_PYRGI</name>
<organism evidence="1 2">
    <name type="scientific">Pyricularia grisea</name>
    <name type="common">Crabgrass-specific blast fungus</name>
    <name type="synonym">Magnaporthe grisea</name>
    <dbReference type="NCBI Taxonomy" id="148305"/>
    <lineage>
        <taxon>Eukaryota</taxon>
        <taxon>Fungi</taxon>
        <taxon>Dikarya</taxon>
        <taxon>Ascomycota</taxon>
        <taxon>Pezizomycotina</taxon>
        <taxon>Sordariomycetes</taxon>
        <taxon>Sordariomycetidae</taxon>
        <taxon>Magnaporthales</taxon>
        <taxon>Pyriculariaceae</taxon>
        <taxon>Pyricularia</taxon>
    </lineage>
</organism>
<dbReference type="EMBL" id="JABSND010000570">
    <property type="protein sequence ID" value="KAI6289922.1"/>
    <property type="molecule type" value="Genomic_DNA"/>
</dbReference>
<dbReference type="Proteomes" id="UP001059893">
    <property type="component" value="Unassembled WGS sequence"/>
</dbReference>
<gene>
    <name evidence="1" type="ORF">MCOR33_011646</name>
</gene>
<accession>A0ABQ8N217</accession>
<evidence type="ECO:0000313" key="2">
    <source>
        <dbReference type="Proteomes" id="UP001059893"/>
    </source>
</evidence>
<proteinExistence type="predicted"/>